<evidence type="ECO:0000256" key="1">
    <source>
        <dbReference type="SAM" id="SignalP"/>
    </source>
</evidence>
<dbReference type="PROSITE" id="PS51257">
    <property type="entry name" value="PROKAR_LIPOPROTEIN"/>
    <property type="match status" value="1"/>
</dbReference>
<feature type="chain" id="PRO_5002876615" evidence="1">
    <location>
        <begin position="28"/>
        <end position="231"/>
    </location>
</feature>
<dbReference type="eggNOG" id="COG2165">
    <property type="taxonomic scope" value="Bacteria"/>
</dbReference>
<dbReference type="Proteomes" id="UP000004699">
    <property type="component" value="Unassembled WGS sequence"/>
</dbReference>
<feature type="signal peptide" evidence="1">
    <location>
        <begin position="1"/>
        <end position="27"/>
    </location>
</feature>
<evidence type="ECO:0000259" key="2">
    <source>
        <dbReference type="Pfam" id="PF08334"/>
    </source>
</evidence>
<dbReference type="HOGENOM" id="CLU_1276128_0_0_6"/>
<protein>
    <submittedName>
        <fullName evidence="3">Bacterial type II secretion system protein G</fullName>
    </submittedName>
</protein>
<name>B8KXK6_9GAMM</name>
<dbReference type="InterPro" id="IPR045584">
    <property type="entry name" value="Pilin-like"/>
</dbReference>
<dbReference type="SUPFAM" id="SSF54523">
    <property type="entry name" value="Pili subunits"/>
    <property type="match status" value="1"/>
</dbReference>
<sequence length="231" mass="25683">MEKFVKQLKLSVSLLALSALIQGCANSQQQATDAMDIALGGQFTNYRNLASYPGNVTCGEYFTLDFQGEPTYEKFVVVDGEALRRPKKNDLAIYCSEDPKAALRETLGIDYDANRAAIEKIVADFTYLQPALLEYEQDNGYFPWTEQTLQALVEPATVGNTPRNFPEGGYLPSIPKDPWGNNYYYYFPPLAGVRILYKIASLGADGVEGGEGENADIKEAYLPYFLHLESL</sequence>
<evidence type="ECO:0000313" key="3">
    <source>
        <dbReference type="EMBL" id="EED36171.1"/>
    </source>
</evidence>
<organism evidence="3 4">
    <name type="scientific">Luminiphilus syltensis NOR5-1B</name>
    <dbReference type="NCBI Taxonomy" id="565045"/>
    <lineage>
        <taxon>Bacteria</taxon>
        <taxon>Pseudomonadati</taxon>
        <taxon>Pseudomonadota</taxon>
        <taxon>Gammaproteobacteria</taxon>
        <taxon>Cellvibrionales</taxon>
        <taxon>Halieaceae</taxon>
        <taxon>Luminiphilus</taxon>
    </lineage>
</organism>
<dbReference type="STRING" id="565045.NOR51B_2119"/>
<keyword evidence="1" id="KW-0732">Signal</keyword>
<reference evidence="4" key="1">
    <citation type="journal article" date="2013" name="BMC Microbiol.">
        <title>Taxonomy and evolution of bacteriochlorophyll a-containing members of the OM60/NOR5 clade of marine gammaproteobacteria: description of Luminiphilus syltensis gen. nov., sp. nov., reclassification of Haliea rubra as Pseudohaliea rubra gen. nov., comb. nov., and emendation of Chromatocurvus halotolerans.</title>
        <authorList>
            <person name="Spring S."/>
            <person name="Riedel T."/>
            <person name="Sproer C."/>
            <person name="Yan S."/>
            <person name="Harder J."/>
            <person name="Fuchs B.M."/>
        </authorList>
    </citation>
    <scope>NUCLEOTIDE SEQUENCE [LARGE SCALE GENOMIC DNA]</scope>
    <source>
        <strain evidence="4">NOR51-B</strain>
    </source>
</reference>
<proteinExistence type="predicted"/>
<dbReference type="EMBL" id="DS999411">
    <property type="protein sequence ID" value="EED36171.1"/>
    <property type="molecule type" value="Genomic_DNA"/>
</dbReference>
<dbReference type="InterPro" id="IPR013545">
    <property type="entry name" value="T2SS_protein-GspG_C"/>
</dbReference>
<dbReference type="AlphaFoldDB" id="B8KXK6"/>
<accession>B8KXK6</accession>
<dbReference type="Gene3D" id="3.30.700.10">
    <property type="entry name" value="Glycoprotein, Type 4 Pilin"/>
    <property type="match status" value="1"/>
</dbReference>
<dbReference type="Pfam" id="PF08334">
    <property type="entry name" value="T2SSG"/>
    <property type="match status" value="1"/>
</dbReference>
<feature type="domain" description="Type II secretion system protein GspG C-terminal" evidence="2">
    <location>
        <begin position="114"/>
        <end position="218"/>
    </location>
</feature>
<gene>
    <name evidence="3" type="ORF">NOR51B_2119</name>
</gene>
<keyword evidence="4" id="KW-1185">Reference proteome</keyword>
<evidence type="ECO:0000313" key="4">
    <source>
        <dbReference type="Proteomes" id="UP000004699"/>
    </source>
</evidence>